<protein>
    <submittedName>
        <fullName evidence="3">TlpA family protein disulfide reductase</fullName>
    </submittedName>
</protein>
<evidence type="ECO:0000313" key="3">
    <source>
        <dbReference type="EMBL" id="KAB2352500.1"/>
    </source>
</evidence>
<keyword evidence="4" id="KW-1185">Reference proteome</keyword>
<dbReference type="RefSeq" id="WP_151557375.1">
    <property type="nucleotide sequence ID" value="NZ_WBMT01000001.1"/>
</dbReference>
<organism evidence="3 4">
    <name type="scientific">Actinomadura rudentiformis</name>
    <dbReference type="NCBI Taxonomy" id="359158"/>
    <lineage>
        <taxon>Bacteria</taxon>
        <taxon>Bacillati</taxon>
        <taxon>Actinomycetota</taxon>
        <taxon>Actinomycetes</taxon>
        <taxon>Streptosporangiales</taxon>
        <taxon>Thermomonosporaceae</taxon>
        <taxon>Actinomadura</taxon>
    </lineage>
</organism>
<dbReference type="PROSITE" id="PS51352">
    <property type="entry name" value="THIOREDOXIN_2"/>
    <property type="match status" value="1"/>
</dbReference>
<proteinExistence type="predicted"/>
<evidence type="ECO:0000313" key="4">
    <source>
        <dbReference type="Proteomes" id="UP000468735"/>
    </source>
</evidence>
<dbReference type="InterPro" id="IPR036249">
    <property type="entry name" value="Thioredoxin-like_sf"/>
</dbReference>
<keyword evidence="1" id="KW-0812">Transmembrane</keyword>
<dbReference type="PROSITE" id="PS00194">
    <property type="entry name" value="THIOREDOXIN_1"/>
    <property type="match status" value="1"/>
</dbReference>
<dbReference type="EMBL" id="WBMT01000001">
    <property type="protein sequence ID" value="KAB2352500.1"/>
    <property type="molecule type" value="Genomic_DNA"/>
</dbReference>
<accession>A0A6H9Z033</accession>
<comment type="caution">
    <text evidence="3">The sequence shown here is derived from an EMBL/GenBank/DDBJ whole genome shotgun (WGS) entry which is preliminary data.</text>
</comment>
<gene>
    <name evidence="3" type="ORF">F8566_02125</name>
</gene>
<keyword evidence="1" id="KW-1133">Transmembrane helix</keyword>
<evidence type="ECO:0000256" key="1">
    <source>
        <dbReference type="SAM" id="Phobius"/>
    </source>
</evidence>
<keyword evidence="1" id="KW-0472">Membrane</keyword>
<dbReference type="OrthoDB" id="128449at2"/>
<dbReference type="Proteomes" id="UP000468735">
    <property type="component" value="Unassembled WGS sequence"/>
</dbReference>
<dbReference type="SUPFAM" id="SSF52833">
    <property type="entry name" value="Thioredoxin-like"/>
    <property type="match status" value="1"/>
</dbReference>
<dbReference type="Gene3D" id="3.40.30.10">
    <property type="entry name" value="Glutaredoxin"/>
    <property type="match status" value="1"/>
</dbReference>
<dbReference type="AlphaFoldDB" id="A0A6H9Z033"/>
<name>A0A6H9Z033_9ACTN</name>
<feature type="domain" description="Thioredoxin" evidence="2">
    <location>
        <begin position="46"/>
        <end position="171"/>
    </location>
</feature>
<dbReference type="InterPro" id="IPR013766">
    <property type="entry name" value="Thioredoxin_domain"/>
</dbReference>
<evidence type="ECO:0000259" key="2">
    <source>
        <dbReference type="PROSITE" id="PS51352"/>
    </source>
</evidence>
<dbReference type="InterPro" id="IPR017937">
    <property type="entry name" value="Thioredoxin_CS"/>
</dbReference>
<sequence length="171" mass="17577">MAYLTAAVVLVGVLCVLNLTLTLAVIRRLRERGDGHSPSPSLPVALKPGSRPAAFTATTTAGEQVSAESLTGLVGFFSAGCEPCHALLPHFVERAKEMGRDNVLAVIGGDGDEELVAALAPAARVVVEDHDGAVANAFQNTWSPTVFLIGPDHAVVAAGGRMDDLPLGSAV</sequence>
<dbReference type="CDD" id="cd02966">
    <property type="entry name" value="TlpA_like_family"/>
    <property type="match status" value="1"/>
</dbReference>
<reference evidence="3 4" key="1">
    <citation type="submission" date="2019-09" db="EMBL/GenBank/DDBJ databases">
        <title>Actinomadura physcomitrii sp. nov., a novel actinomycete isolated from moss [Physcomitrium sphaericum (Ludw) Fuernr].</title>
        <authorList>
            <person name="Zhuang X."/>
            <person name="Liu C."/>
        </authorList>
    </citation>
    <scope>NUCLEOTIDE SEQUENCE [LARGE SCALE GENOMIC DNA]</scope>
    <source>
        <strain evidence="3 4">HMC1</strain>
    </source>
</reference>
<feature type="transmembrane region" description="Helical" evidence="1">
    <location>
        <begin position="6"/>
        <end position="26"/>
    </location>
</feature>